<accession>A0A6P8H1K2</accession>
<keyword evidence="4" id="KW-0539">Nucleus</keyword>
<sequence length="939" mass="106398">MGKNKRKKKQREEDFKKVKLKVGKKLPKGANETQTSFKSQGIVIPSQDLTKEGQLTNTRKQGLKDLIPHLSHYSPTVRQEALLGLRSLFQQHIHIFQENLSLILGPIAAKMTDTDSDVRHSLLLLLRYILPHLPCDQAAPFLPLLVAHLSCAMSHIYEDIQLESLEFFSLFLKLFPKQISANSSQLLDNFIGLISQHSGGTLNQKSSKGSTKIAVNPKGKLSSPKARLKILTQLYEFLKALNAEIIAQTQTEFTMESVSSSQCLRFSQTKLTYRSLLYENEKGSKIFTFSFGDQKISLENIGQNNKDNREMSGNSDVKEFMQKIVPLLLEFWVECNPSQLSTSLPDNALPAVNLSIMLTVMNILKILLHKLFKMEGDGDSDTLRNWLVSQYFKEFNTHFMKLFPFQDSLHSKAKGKAKLPEANSENSTLNLNISVCEVMSYFIYTSSVSGKQASENMMEQLEDFVVQSLEQTFRDKVSLDQLKGFLVYVEKVLQGADNQEESNSAARILGALYKLYKSSHLLSGVKNMLLKFFGTLIRRQEPVIGTQEDMGWQRPLKQWLCTLPKLLVQLRTSSPEMTYTVLKVLSRQMKQNAGDIDQKDLHKQLNSFLDPTSGPFCKLSKEIQNTTAELLFTLPVIDNCLLQTLSLCCHQHDVPVDVIKYLIQVLHYKSPASCGFLGLTSAFTLSSYLSFLFSVAIGYTKEHLHNFNDEETALLSYNIVEDTDIIKHWTRHQDILQAVCSTYTQLQNADHLLHLMEPVLKMTLDETRILPLTVADSLLQLCSCYTLLSLKPNILANDYQHPSISSCLISSLARLSITCMLYTTKTDDTMESNLVVKNCLFSNVMQLLVAQPSILEKILDDLLSKTPDLSHEVTNITTSLLQAFGDYNTPMFYSVTVETLINKIVEKLRSQENQTSHFSDLAYQCSLYCIEVNRRKEKR</sequence>
<evidence type="ECO:0000256" key="2">
    <source>
        <dbReference type="ARBA" id="ARBA00004642"/>
    </source>
</evidence>
<feature type="domain" description="Pre-rRNA-processing protein Ipi1 N-terminal" evidence="5">
    <location>
        <begin position="138"/>
        <end position="238"/>
    </location>
</feature>
<dbReference type="PANTHER" id="PTHR16056">
    <property type="entry name" value="REGULATOR OF MICROTUBULE DYNAMICS PROTEIN"/>
    <property type="match status" value="1"/>
</dbReference>
<dbReference type="Gene3D" id="1.25.10.10">
    <property type="entry name" value="Leucine-rich Repeat Variant"/>
    <property type="match status" value="1"/>
</dbReference>
<comment type="subcellular location">
    <subcellularLocation>
        <location evidence="1">Nucleus</location>
        <location evidence="1">Nucleolus</location>
    </subcellularLocation>
    <subcellularLocation>
        <location evidence="2">Nucleus</location>
        <location evidence="2">Nucleoplasm</location>
    </subcellularLocation>
</comment>
<dbReference type="InterPro" id="IPR024679">
    <property type="entry name" value="Ipi1_N"/>
</dbReference>
<comment type="similarity">
    <text evidence="3">Belongs to the IPI1/TEX10 family.</text>
</comment>
<dbReference type="InterPro" id="IPR011989">
    <property type="entry name" value="ARM-like"/>
</dbReference>
<dbReference type="PANTHER" id="PTHR16056:SF2">
    <property type="entry name" value="TESTIS-EXPRESSED PROTEIN 10"/>
    <property type="match status" value="1"/>
</dbReference>
<gene>
    <name evidence="8" type="primary">LOC116287049</name>
</gene>
<evidence type="ECO:0000256" key="4">
    <source>
        <dbReference type="ARBA" id="ARBA00023242"/>
    </source>
</evidence>
<dbReference type="InterPro" id="IPR016024">
    <property type="entry name" value="ARM-type_fold"/>
</dbReference>
<dbReference type="AlphaFoldDB" id="A0A6P8H1K2"/>
<evidence type="ECO:0000313" key="8">
    <source>
        <dbReference type="RefSeq" id="XP_031549523.1"/>
    </source>
</evidence>
<dbReference type="RefSeq" id="XP_031549523.1">
    <property type="nucleotide sequence ID" value="XM_031693663.1"/>
</dbReference>
<proteinExistence type="inferred from homology"/>
<dbReference type="Proteomes" id="UP000515163">
    <property type="component" value="Unplaced"/>
</dbReference>
<organism evidence="7 8">
    <name type="scientific">Actinia tenebrosa</name>
    <name type="common">Australian red waratah sea anemone</name>
    <dbReference type="NCBI Taxonomy" id="6105"/>
    <lineage>
        <taxon>Eukaryota</taxon>
        <taxon>Metazoa</taxon>
        <taxon>Cnidaria</taxon>
        <taxon>Anthozoa</taxon>
        <taxon>Hexacorallia</taxon>
        <taxon>Actiniaria</taxon>
        <taxon>Actiniidae</taxon>
        <taxon>Actinia</taxon>
    </lineage>
</organism>
<dbReference type="Pfam" id="PF12333">
    <property type="entry name" value="Ipi1_N"/>
    <property type="match status" value="1"/>
</dbReference>
<dbReference type="KEGG" id="aten:116287049"/>
<dbReference type="SUPFAM" id="SSF48371">
    <property type="entry name" value="ARM repeat"/>
    <property type="match status" value="2"/>
</dbReference>
<dbReference type="Pfam" id="PF25781">
    <property type="entry name" value="TPR_TEX10"/>
    <property type="match status" value="1"/>
</dbReference>
<reference evidence="8" key="1">
    <citation type="submission" date="2025-08" db="UniProtKB">
        <authorList>
            <consortium name="RefSeq"/>
        </authorList>
    </citation>
    <scope>IDENTIFICATION</scope>
</reference>
<name>A0A6P8H1K2_ACTTE</name>
<protein>
    <submittedName>
        <fullName evidence="8">Testis-expressed protein 10 homolog</fullName>
    </submittedName>
</protein>
<dbReference type="OrthoDB" id="361362at2759"/>
<dbReference type="GO" id="GO:0071339">
    <property type="term" value="C:MLL1 complex"/>
    <property type="evidence" value="ECO:0007669"/>
    <property type="project" value="TreeGrafter"/>
</dbReference>
<dbReference type="InterPro" id="IPR057949">
    <property type="entry name" value="TPR_TEX10"/>
</dbReference>
<feature type="domain" description="TEX10-like TPR repeats" evidence="6">
    <location>
        <begin position="556"/>
        <end position="928"/>
    </location>
</feature>
<dbReference type="FunCoup" id="A0A6P8H1K2">
    <property type="interactions" value="2656"/>
</dbReference>
<evidence type="ECO:0000256" key="3">
    <source>
        <dbReference type="ARBA" id="ARBA00006427"/>
    </source>
</evidence>
<evidence type="ECO:0000259" key="5">
    <source>
        <dbReference type="Pfam" id="PF12333"/>
    </source>
</evidence>
<dbReference type="GeneID" id="116287049"/>
<evidence type="ECO:0000313" key="7">
    <source>
        <dbReference type="Proteomes" id="UP000515163"/>
    </source>
</evidence>
<evidence type="ECO:0000259" key="6">
    <source>
        <dbReference type="Pfam" id="PF25781"/>
    </source>
</evidence>
<dbReference type="InParanoid" id="A0A6P8H1K2"/>
<evidence type="ECO:0000256" key="1">
    <source>
        <dbReference type="ARBA" id="ARBA00004604"/>
    </source>
</evidence>
<keyword evidence="7" id="KW-1185">Reference proteome</keyword>